<proteinExistence type="predicted"/>
<dbReference type="EMBL" id="LLYB01000057">
    <property type="protein sequence ID" value="KRR25413.1"/>
    <property type="molecule type" value="Genomic_DNA"/>
</dbReference>
<evidence type="ECO:0000256" key="1">
    <source>
        <dbReference type="SAM" id="MobiDB-lite"/>
    </source>
</evidence>
<feature type="transmembrane region" description="Helical" evidence="2">
    <location>
        <begin position="54"/>
        <end position="72"/>
    </location>
</feature>
<organism evidence="3 4">
    <name type="scientific">Bradyrhizobium lablabi</name>
    <dbReference type="NCBI Taxonomy" id="722472"/>
    <lineage>
        <taxon>Bacteria</taxon>
        <taxon>Pseudomonadati</taxon>
        <taxon>Pseudomonadota</taxon>
        <taxon>Alphaproteobacteria</taxon>
        <taxon>Hyphomicrobiales</taxon>
        <taxon>Nitrobacteraceae</taxon>
        <taxon>Bradyrhizobium</taxon>
    </lineage>
</organism>
<name>A0A0R3N663_9BRAD</name>
<evidence type="ECO:0000313" key="3">
    <source>
        <dbReference type="EMBL" id="KRR25413.1"/>
    </source>
</evidence>
<reference evidence="3 4" key="1">
    <citation type="submission" date="2014-03" db="EMBL/GenBank/DDBJ databases">
        <title>Bradyrhizobium valentinum sp. nov., isolated from effective nodules of Lupinus mariae-josephae, a lupine endemic of basic-lime soils in Eastern Spain.</title>
        <authorList>
            <person name="Duran D."/>
            <person name="Rey L."/>
            <person name="Navarro A."/>
            <person name="Busquets A."/>
            <person name="Imperial J."/>
            <person name="Ruiz-Argueso T."/>
        </authorList>
    </citation>
    <scope>NUCLEOTIDE SEQUENCE [LARGE SCALE GENOMIC DNA]</scope>
    <source>
        <strain evidence="3 4">CCBAU 23086</strain>
    </source>
</reference>
<sequence>MLTEELFMQPNPNDPYRAGLSDEEIRRQARFNSLDNELQPDPALAEGSPSGAKVAMFAVAIAVVLGALFYGLNNTTVNQAGTTPPNQTAQTQPANPAAPPGMRDVTPRTNTEPGTTTGAATNRPTPPASPSTDMNKTTPPADNSPASKQ</sequence>
<dbReference type="Proteomes" id="UP000051660">
    <property type="component" value="Unassembled WGS sequence"/>
</dbReference>
<keyword evidence="2" id="KW-1133">Transmembrane helix</keyword>
<evidence type="ECO:0000313" key="4">
    <source>
        <dbReference type="Proteomes" id="UP000051660"/>
    </source>
</evidence>
<keyword evidence="2" id="KW-0812">Transmembrane</keyword>
<feature type="compositionally biased region" description="Low complexity" evidence="1">
    <location>
        <begin position="79"/>
        <end position="95"/>
    </location>
</feature>
<gene>
    <name evidence="3" type="ORF">CQ14_10550</name>
</gene>
<feature type="compositionally biased region" description="Polar residues" evidence="1">
    <location>
        <begin position="130"/>
        <end position="149"/>
    </location>
</feature>
<comment type="caution">
    <text evidence="3">The sequence shown here is derived from an EMBL/GenBank/DDBJ whole genome shotgun (WGS) entry which is preliminary data.</text>
</comment>
<evidence type="ECO:0000256" key="2">
    <source>
        <dbReference type="SAM" id="Phobius"/>
    </source>
</evidence>
<protein>
    <submittedName>
        <fullName evidence="3">Uncharacterized protein</fullName>
    </submittedName>
</protein>
<keyword evidence="2" id="KW-0472">Membrane</keyword>
<feature type="region of interest" description="Disordered" evidence="1">
    <location>
        <begin position="75"/>
        <end position="149"/>
    </location>
</feature>
<dbReference type="AlphaFoldDB" id="A0A0R3N663"/>
<feature type="compositionally biased region" description="Low complexity" evidence="1">
    <location>
        <begin position="107"/>
        <end position="122"/>
    </location>
</feature>
<accession>A0A0R3N663</accession>
<feature type="region of interest" description="Disordered" evidence="1">
    <location>
        <begin position="1"/>
        <end position="21"/>
    </location>
</feature>